<proteinExistence type="inferred from homology"/>
<feature type="transmembrane region" description="Helical" evidence="7">
    <location>
        <begin position="12"/>
        <end position="34"/>
    </location>
</feature>
<evidence type="ECO:0000256" key="1">
    <source>
        <dbReference type="ARBA" id="ARBA00004651"/>
    </source>
</evidence>
<evidence type="ECO:0000256" key="6">
    <source>
        <dbReference type="ARBA" id="ARBA00023136"/>
    </source>
</evidence>
<dbReference type="Pfam" id="PF00528">
    <property type="entry name" value="BPD_transp_1"/>
    <property type="match status" value="1"/>
</dbReference>
<evidence type="ECO:0000256" key="3">
    <source>
        <dbReference type="ARBA" id="ARBA00022475"/>
    </source>
</evidence>
<comment type="subcellular location">
    <subcellularLocation>
        <location evidence="1 7">Cell membrane</location>
        <topology evidence="1 7">Multi-pass membrane protein</topology>
    </subcellularLocation>
</comment>
<dbReference type="RefSeq" id="WP_190866228.1">
    <property type="nucleotide sequence ID" value="NZ_JACXIY010000039.1"/>
</dbReference>
<evidence type="ECO:0000313" key="9">
    <source>
        <dbReference type="EMBL" id="MBD2871955.1"/>
    </source>
</evidence>
<comment type="similarity">
    <text evidence="7">Belongs to the binding-protein-dependent transport system permease family.</text>
</comment>
<keyword evidence="2 7" id="KW-0813">Transport</keyword>
<evidence type="ECO:0000256" key="5">
    <source>
        <dbReference type="ARBA" id="ARBA00022989"/>
    </source>
</evidence>
<feature type="domain" description="ABC transmembrane type-1" evidence="8">
    <location>
        <begin position="73"/>
        <end position="274"/>
    </location>
</feature>
<feature type="transmembrane region" description="Helical" evidence="7">
    <location>
        <begin position="77"/>
        <end position="96"/>
    </location>
</feature>
<dbReference type="EMBL" id="JACXIY010000039">
    <property type="protein sequence ID" value="MBD2871955.1"/>
    <property type="molecule type" value="Genomic_DNA"/>
</dbReference>
<gene>
    <name evidence="9" type="ORF">IDH41_25580</name>
</gene>
<dbReference type="InterPro" id="IPR035906">
    <property type="entry name" value="MetI-like_sf"/>
</dbReference>
<evidence type="ECO:0000256" key="2">
    <source>
        <dbReference type="ARBA" id="ARBA00022448"/>
    </source>
</evidence>
<dbReference type="PANTHER" id="PTHR43744:SF9">
    <property type="entry name" value="POLYGALACTURONAN_RHAMNOGALACTURONAN TRANSPORT SYSTEM PERMEASE PROTEIN YTCP"/>
    <property type="match status" value="1"/>
</dbReference>
<feature type="transmembrane region" description="Helical" evidence="7">
    <location>
        <begin position="108"/>
        <end position="128"/>
    </location>
</feature>
<accession>A0A927H8D3</accession>
<evidence type="ECO:0000259" key="8">
    <source>
        <dbReference type="PROSITE" id="PS50928"/>
    </source>
</evidence>
<evidence type="ECO:0000256" key="4">
    <source>
        <dbReference type="ARBA" id="ARBA00022692"/>
    </source>
</evidence>
<dbReference type="Gene3D" id="1.10.3720.10">
    <property type="entry name" value="MetI-like"/>
    <property type="match status" value="1"/>
</dbReference>
<keyword evidence="5 7" id="KW-1133">Transmembrane helix</keyword>
<dbReference type="InterPro" id="IPR000515">
    <property type="entry name" value="MetI-like"/>
</dbReference>
<keyword evidence="10" id="KW-1185">Reference proteome</keyword>
<dbReference type="Proteomes" id="UP000632125">
    <property type="component" value="Unassembled WGS sequence"/>
</dbReference>
<feature type="transmembrane region" description="Helical" evidence="7">
    <location>
        <begin position="254"/>
        <end position="274"/>
    </location>
</feature>
<evidence type="ECO:0000313" key="10">
    <source>
        <dbReference type="Proteomes" id="UP000632125"/>
    </source>
</evidence>
<dbReference type="CDD" id="cd06261">
    <property type="entry name" value="TM_PBP2"/>
    <property type="match status" value="1"/>
</dbReference>
<sequence length="289" mass="32347">MIMTRGQRWFNVCNIVFLGVIGLSMVLPLIHIVAQSFSDAVAINAGDVSLWPVGFTLASYKLILSDPSIWAGFRNSVFFTAAGTLINLLMTSMLAYPLSRAEYLYRKAVLVFVLFTLVFSAPLIPNYLLVKQLGLLDTPWALLLPMAISAYNLFIMRSFFVNIPNELIDSAKIDGCGEFRTFWKIVLPLSKPALATMGIIYAVAHWNRYSEAVFYLSDRTWIPLQVRLREIVFTDQYGQSDVTSELLTLVSPEGVKMAVIVVATLPIMLVYPFLQKHFIQGMLVGSVKS</sequence>
<dbReference type="AlphaFoldDB" id="A0A927H8D3"/>
<feature type="transmembrane region" description="Helical" evidence="7">
    <location>
        <begin position="181"/>
        <end position="204"/>
    </location>
</feature>
<comment type="caution">
    <text evidence="9">The sequence shown here is derived from an EMBL/GenBank/DDBJ whole genome shotgun (WGS) entry which is preliminary data.</text>
</comment>
<dbReference type="SUPFAM" id="SSF161098">
    <property type="entry name" value="MetI-like"/>
    <property type="match status" value="1"/>
</dbReference>
<dbReference type="GO" id="GO:0005886">
    <property type="term" value="C:plasma membrane"/>
    <property type="evidence" value="ECO:0007669"/>
    <property type="project" value="UniProtKB-SubCell"/>
</dbReference>
<reference evidence="9" key="1">
    <citation type="submission" date="2020-09" db="EMBL/GenBank/DDBJ databases">
        <title>A novel bacterium of genus Paenibacillus, isolated from South China Sea.</title>
        <authorList>
            <person name="Huang H."/>
            <person name="Mo K."/>
            <person name="Hu Y."/>
        </authorList>
    </citation>
    <scope>NUCLEOTIDE SEQUENCE</scope>
    <source>
        <strain evidence="9">IB182493</strain>
    </source>
</reference>
<name>A0A927H8D3_9BACL</name>
<keyword evidence="6 7" id="KW-0472">Membrane</keyword>
<keyword evidence="3" id="KW-1003">Cell membrane</keyword>
<keyword evidence="4 7" id="KW-0812">Transmembrane</keyword>
<dbReference type="PROSITE" id="PS50928">
    <property type="entry name" value="ABC_TM1"/>
    <property type="match status" value="1"/>
</dbReference>
<feature type="transmembrane region" description="Helical" evidence="7">
    <location>
        <begin position="140"/>
        <end position="160"/>
    </location>
</feature>
<evidence type="ECO:0000256" key="7">
    <source>
        <dbReference type="RuleBase" id="RU363032"/>
    </source>
</evidence>
<dbReference type="GO" id="GO:0055085">
    <property type="term" value="P:transmembrane transport"/>
    <property type="evidence" value="ECO:0007669"/>
    <property type="project" value="InterPro"/>
</dbReference>
<protein>
    <submittedName>
        <fullName evidence="9">Carbohydrate ABC transporter permease</fullName>
    </submittedName>
</protein>
<organism evidence="9 10">
    <name type="scientific">Paenibacillus arenilitoris</name>
    <dbReference type="NCBI Taxonomy" id="2772299"/>
    <lineage>
        <taxon>Bacteria</taxon>
        <taxon>Bacillati</taxon>
        <taxon>Bacillota</taxon>
        <taxon>Bacilli</taxon>
        <taxon>Bacillales</taxon>
        <taxon>Paenibacillaceae</taxon>
        <taxon>Paenibacillus</taxon>
    </lineage>
</organism>
<dbReference type="PANTHER" id="PTHR43744">
    <property type="entry name" value="ABC TRANSPORTER PERMEASE PROTEIN MG189-RELATED-RELATED"/>
    <property type="match status" value="1"/>
</dbReference>